<dbReference type="AlphaFoldDB" id="A0A6N8FVU2"/>
<evidence type="ECO:0000256" key="1">
    <source>
        <dbReference type="ARBA" id="ARBA00009437"/>
    </source>
</evidence>
<comment type="similarity">
    <text evidence="1">Belongs to the LysR transcriptional regulatory family.</text>
</comment>
<dbReference type="Gene3D" id="3.40.190.290">
    <property type="match status" value="1"/>
</dbReference>
<sequence length="300" mass="33334">MKRIHITLAQIQAFVTVAEARSFTIASEQLGMTQSAVSHAVAALEKELQVSLLERDRNGVFITEIGQRVLIYAQDMLTNAERMRQETSAAVGLETGKVRLGSFPSVSARFLPSLLRQFRQRYPGIEIILFEGTDDEVREWIHTRAVDIGVVVLPADGLETISIAQDEFLAVVAHNHQLAEQRQIHIRQLAHEPFIMSKAGCKPLITAMFRKAKITPKTQFEVIDLRTIFAMVQEGMGVTIVPEMALPTDSSGLHVMSLKPKHFRHLAFAVPSLETATPAVAEFLNEAKVWMQSLPSNVAT</sequence>
<dbReference type="GO" id="GO:0003677">
    <property type="term" value="F:DNA binding"/>
    <property type="evidence" value="ECO:0007669"/>
    <property type="project" value="UniProtKB-KW"/>
</dbReference>
<keyword evidence="2" id="KW-0805">Transcription regulation</keyword>
<organism evidence="6 7">
    <name type="scientific">Gloeocapsopsis dulcis AAB1 = 1H9</name>
    <dbReference type="NCBI Taxonomy" id="1433147"/>
    <lineage>
        <taxon>Bacteria</taxon>
        <taxon>Bacillati</taxon>
        <taxon>Cyanobacteriota</taxon>
        <taxon>Cyanophyceae</taxon>
        <taxon>Oscillatoriophycideae</taxon>
        <taxon>Chroococcales</taxon>
        <taxon>Chroococcaceae</taxon>
        <taxon>Gloeocapsopsis</taxon>
        <taxon>Gloeocapsopsis dulcis</taxon>
    </lineage>
</organism>
<comment type="caution">
    <text evidence="6">The sequence shown here is derived from an EMBL/GenBank/DDBJ whole genome shotgun (WGS) entry which is preliminary data.</text>
</comment>
<dbReference type="SUPFAM" id="SSF46785">
    <property type="entry name" value="Winged helix' DNA-binding domain"/>
    <property type="match status" value="1"/>
</dbReference>
<dbReference type="CDD" id="cd05466">
    <property type="entry name" value="PBP2_LTTR_substrate"/>
    <property type="match status" value="1"/>
</dbReference>
<feature type="domain" description="HTH lysR-type" evidence="5">
    <location>
        <begin position="6"/>
        <end position="63"/>
    </location>
</feature>
<dbReference type="GO" id="GO:0005829">
    <property type="term" value="C:cytosol"/>
    <property type="evidence" value="ECO:0007669"/>
    <property type="project" value="TreeGrafter"/>
</dbReference>
<gene>
    <name evidence="6" type="ORF">BWI75_11640</name>
</gene>
<dbReference type="PANTHER" id="PTHR30419">
    <property type="entry name" value="HTH-TYPE TRANSCRIPTIONAL REGULATOR YBHD"/>
    <property type="match status" value="1"/>
</dbReference>
<evidence type="ECO:0000256" key="4">
    <source>
        <dbReference type="ARBA" id="ARBA00023163"/>
    </source>
</evidence>
<evidence type="ECO:0000313" key="7">
    <source>
        <dbReference type="Proteomes" id="UP000441797"/>
    </source>
</evidence>
<dbReference type="PROSITE" id="PS50931">
    <property type="entry name" value="HTH_LYSR"/>
    <property type="match status" value="1"/>
</dbReference>
<dbReference type="SUPFAM" id="SSF53850">
    <property type="entry name" value="Periplasmic binding protein-like II"/>
    <property type="match status" value="1"/>
</dbReference>
<dbReference type="EMBL" id="NAPY01000015">
    <property type="protein sequence ID" value="MUL36979.1"/>
    <property type="molecule type" value="Genomic_DNA"/>
</dbReference>
<evidence type="ECO:0000256" key="2">
    <source>
        <dbReference type="ARBA" id="ARBA00023015"/>
    </source>
</evidence>
<dbReference type="InterPro" id="IPR050950">
    <property type="entry name" value="HTH-type_LysR_regulators"/>
</dbReference>
<evidence type="ECO:0000259" key="5">
    <source>
        <dbReference type="PROSITE" id="PS50931"/>
    </source>
</evidence>
<dbReference type="Pfam" id="PF03466">
    <property type="entry name" value="LysR_substrate"/>
    <property type="match status" value="1"/>
</dbReference>
<dbReference type="PANTHER" id="PTHR30419:SF24">
    <property type="entry name" value="HTH-TYPE TRANSCRIPTIONAL REGULATOR CZCR"/>
    <property type="match status" value="1"/>
</dbReference>
<dbReference type="Pfam" id="PF00126">
    <property type="entry name" value="HTH_1"/>
    <property type="match status" value="1"/>
</dbReference>
<dbReference type="InterPro" id="IPR005119">
    <property type="entry name" value="LysR_subst-bd"/>
</dbReference>
<protein>
    <recommendedName>
        <fullName evidence="5">HTH lysR-type domain-containing protein</fullName>
    </recommendedName>
</protein>
<keyword evidence="3" id="KW-0238">DNA-binding</keyword>
<dbReference type="GO" id="GO:0003700">
    <property type="term" value="F:DNA-binding transcription factor activity"/>
    <property type="evidence" value="ECO:0007669"/>
    <property type="project" value="InterPro"/>
</dbReference>
<dbReference type="InterPro" id="IPR036390">
    <property type="entry name" value="WH_DNA-bd_sf"/>
</dbReference>
<dbReference type="InterPro" id="IPR036388">
    <property type="entry name" value="WH-like_DNA-bd_sf"/>
</dbReference>
<evidence type="ECO:0000256" key="3">
    <source>
        <dbReference type="ARBA" id="ARBA00023125"/>
    </source>
</evidence>
<dbReference type="PRINTS" id="PR00039">
    <property type="entry name" value="HTHLYSR"/>
</dbReference>
<dbReference type="Proteomes" id="UP000441797">
    <property type="component" value="Unassembled WGS sequence"/>
</dbReference>
<accession>A0A6N8FVU2</accession>
<name>A0A6N8FVU2_9CHRO</name>
<proteinExistence type="inferred from homology"/>
<dbReference type="OrthoDB" id="9803735at2"/>
<dbReference type="Gene3D" id="1.10.10.10">
    <property type="entry name" value="Winged helix-like DNA-binding domain superfamily/Winged helix DNA-binding domain"/>
    <property type="match status" value="1"/>
</dbReference>
<keyword evidence="7" id="KW-1185">Reference proteome</keyword>
<dbReference type="InterPro" id="IPR000847">
    <property type="entry name" value="LysR_HTH_N"/>
</dbReference>
<dbReference type="FunFam" id="1.10.10.10:FF:000001">
    <property type="entry name" value="LysR family transcriptional regulator"/>
    <property type="match status" value="1"/>
</dbReference>
<reference evidence="6 7" key="1">
    <citation type="journal article" date="2019" name="Front. Microbiol.">
        <title>Genomic Features for Desiccation Tolerance and Sugar Biosynthesis in the Extremophile Gloeocapsopsis sp. UTEX B3054.</title>
        <authorList>
            <person name="Urrejola C."/>
            <person name="Alcorta J."/>
            <person name="Salas L."/>
            <person name="Vasquez M."/>
            <person name="Polz M.F."/>
            <person name="Vicuna R."/>
            <person name="Diez B."/>
        </authorList>
    </citation>
    <scope>NUCLEOTIDE SEQUENCE [LARGE SCALE GENOMIC DNA]</scope>
    <source>
        <strain evidence="6 7">1H9</strain>
    </source>
</reference>
<dbReference type="RefSeq" id="WP_105218553.1">
    <property type="nucleotide sequence ID" value="NZ_CAWNSU010000128.1"/>
</dbReference>
<evidence type="ECO:0000313" key="6">
    <source>
        <dbReference type="EMBL" id="MUL36979.1"/>
    </source>
</evidence>
<keyword evidence="4" id="KW-0804">Transcription</keyword>